<accession>A0A3P7JL01</accession>
<reference evidence="1 2" key="1">
    <citation type="submission" date="2018-08" db="EMBL/GenBank/DDBJ databases">
        <authorList>
            <person name="Laetsch R D."/>
            <person name="Stevens L."/>
            <person name="Kumar S."/>
            <person name="Blaxter L. M."/>
        </authorList>
    </citation>
    <scope>NUCLEOTIDE SEQUENCE [LARGE SCALE GENOMIC DNA]</scope>
</reference>
<sequence>MDQSSILTCTTLTYTPPNNAPTSSLSVPTANYPPRKSLQLLVCSENELVHWTIGVINSKIVSTYIFIFELYDQRESIRKSLKIARDPYPYHCNEK</sequence>
<dbReference type="EMBL" id="UYRX01001569">
    <property type="protein sequence ID" value="VDM91653.1"/>
    <property type="molecule type" value="Genomic_DNA"/>
</dbReference>
<proteinExistence type="predicted"/>
<evidence type="ECO:0000313" key="2">
    <source>
        <dbReference type="Proteomes" id="UP000277928"/>
    </source>
</evidence>
<organism evidence="1 2">
    <name type="scientific">Litomosoides sigmodontis</name>
    <name type="common">Filarial nematode worm</name>
    <dbReference type="NCBI Taxonomy" id="42156"/>
    <lineage>
        <taxon>Eukaryota</taxon>
        <taxon>Metazoa</taxon>
        <taxon>Ecdysozoa</taxon>
        <taxon>Nematoda</taxon>
        <taxon>Chromadorea</taxon>
        <taxon>Rhabditida</taxon>
        <taxon>Spirurina</taxon>
        <taxon>Spiruromorpha</taxon>
        <taxon>Filarioidea</taxon>
        <taxon>Onchocercidae</taxon>
        <taxon>Litomosoides</taxon>
    </lineage>
</organism>
<keyword evidence="2" id="KW-1185">Reference proteome</keyword>
<name>A0A3P7JL01_LITSI</name>
<protein>
    <submittedName>
        <fullName evidence="1">Uncharacterized protein</fullName>
    </submittedName>
</protein>
<dbReference type="Proteomes" id="UP000277928">
    <property type="component" value="Unassembled WGS sequence"/>
</dbReference>
<evidence type="ECO:0000313" key="1">
    <source>
        <dbReference type="EMBL" id="VDM91653.1"/>
    </source>
</evidence>
<dbReference type="AlphaFoldDB" id="A0A3P7JL01"/>
<gene>
    <name evidence="1" type="ORF">NLS_LOCUS9412</name>
</gene>